<dbReference type="Proteomes" id="UP001159364">
    <property type="component" value="Linkage Group LG05"/>
</dbReference>
<dbReference type="SUPFAM" id="SSF53335">
    <property type="entry name" value="S-adenosyl-L-methionine-dependent methyltransferases"/>
    <property type="match status" value="1"/>
</dbReference>
<gene>
    <name evidence="5" type="ORF">K2173_006164</name>
</gene>
<dbReference type="Gene3D" id="3.40.50.150">
    <property type="entry name" value="Vaccinia Virus protein VP39"/>
    <property type="match status" value="1"/>
</dbReference>
<dbReference type="Pfam" id="PF03492">
    <property type="entry name" value="Methyltransf_7"/>
    <property type="match status" value="1"/>
</dbReference>
<keyword evidence="3" id="KW-0479">Metal-binding</keyword>
<reference evidence="6" key="2">
    <citation type="journal article" date="2022" name="J. Am. Chem. Soc.">
        <title>Discovery and Engineering of the Cocaine Biosynthetic Pathway.</title>
        <authorList>
            <person name="Wang Y.-J."/>
            <person name="Huang J.-P."/>
            <person name="Tian T."/>
            <person name="Yan Y."/>
            <person name="Chen Y."/>
            <person name="Yang J."/>
            <person name="Chen J."/>
            <person name="Gu Y.-C."/>
            <person name="Huang S.-X."/>
        </authorList>
    </citation>
    <scope>NUCLEOTIDE SEQUENCE</scope>
</reference>
<dbReference type="KEGG" id="ag:WAA27642"/>
<dbReference type="GO" id="GO:0008168">
    <property type="term" value="F:methyltransferase activity"/>
    <property type="evidence" value="ECO:0007669"/>
    <property type="project" value="UniProtKB-KW"/>
</dbReference>
<organism evidence="6">
    <name type="scientific">Erythroxylum novogranatense</name>
    <dbReference type="NCBI Taxonomy" id="1862640"/>
    <lineage>
        <taxon>Eukaryota</taxon>
        <taxon>Viridiplantae</taxon>
        <taxon>Streptophyta</taxon>
        <taxon>Embryophyta</taxon>
        <taxon>Tracheophyta</taxon>
        <taxon>Spermatophyta</taxon>
        <taxon>Magnoliopsida</taxon>
        <taxon>eudicotyledons</taxon>
        <taxon>Gunneridae</taxon>
        <taxon>Pentapetalae</taxon>
        <taxon>rosids</taxon>
        <taxon>fabids</taxon>
        <taxon>Malpighiales</taxon>
        <taxon>Erythroxylaceae</taxon>
        <taxon>Erythroxylum</taxon>
    </lineage>
</organism>
<dbReference type="InterPro" id="IPR005299">
    <property type="entry name" value="MeTrfase_7"/>
</dbReference>
<dbReference type="EMBL" id="ON647436">
    <property type="protein sequence ID" value="WAA27642.1"/>
    <property type="molecule type" value="mRNA"/>
</dbReference>
<dbReference type="GO" id="GO:0032259">
    <property type="term" value="P:methylation"/>
    <property type="evidence" value="ECO:0007669"/>
    <property type="project" value="UniProtKB-KW"/>
</dbReference>
<proteinExistence type="evidence at transcript level"/>
<evidence type="ECO:0000313" key="7">
    <source>
        <dbReference type="Proteomes" id="UP001159364"/>
    </source>
</evidence>
<evidence type="ECO:0000256" key="1">
    <source>
        <dbReference type="ARBA" id="ARBA00022603"/>
    </source>
</evidence>
<evidence type="ECO:0000256" key="2">
    <source>
        <dbReference type="ARBA" id="ARBA00022679"/>
    </source>
</evidence>
<dbReference type="PANTHER" id="PTHR31009">
    <property type="entry name" value="S-ADENOSYL-L-METHIONINE:CARBOXYL METHYLTRANSFERASE FAMILY PROTEIN"/>
    <property type="match status" value="1"/>
</dbReference>
<dbReference type="InterPro" id="IPR042086">
    <property type="entry name" value="MeTrfase_capping"/>
</dbReference>
<sequence length="370" mass="41926">MAIEQVLHMNGGMEDTSYARNSILQRKVISKTKPISEEAITNLYCNILPTTLTIADLGCSSGPNTLFAVSELIKVVQKLCQRLGHQGPEYQVFLNDLPGNDFNSIFKSLSGFQEELNKQVETRIGPCFFNGIPGSFYGRLFPSNSLHFVHSSSSLMWLSQVPEGLEGNKWNIYMASTSPPSVINAYQDQFQKDFSLFLKCRSEEMIAGGRMTLTFEGRKSEDPRSKECCYIWELLAMALKEMILEGMMEEEKLDSFNIPQYTPSPLEVKTQVEKEGSFDIDRLEVSEVNWNAYTDELNLTDAFKDFGYSVAKSMRVVTEPLLVNHFGEAIIDEIFSRYKVIVADHMEEEKSQFVNVVVSLTKRRTAVDLD</sequence>
<dbReference type="AlphaFoldDB" id="A0A9E8M4E3"/>
<dbReference type="Gene3D" id="1.10.1200.270">
    <property type="entry name" value="Methyltransferase, alpha-helical capping domain"/>
    <property type="match status" value="1"/>
</dbReference>
<keyword evidence="2" id="KW-0808">Transferase</keyword>
<keyword evidence="1 6" id="KW-0489">Methyltransferase</keyword>
<keyword evidence="4" id="KW-0460">Magnesium</keyword>
<protein>
    <submittedName>
        <fullName evidence="6">Methyltransferase</fullName>
    </submittedName>
</protein>
<name>A0A9E8M4E3_9ROSI</name>
<dbReference type="EMBL" id="JAIWQS010000005">
    <property type="protein sequence ID" value="KAJ8764424.1"/>
    <property type="molecule type" value="Genomic_DNA"/>
</dbReference>
<reference evidence="5 7" key="1">
    <citation type="submission" date="2021-09" db="EMBL/GenBank/DDBJ databases">
        <title>Genomic insights and catalytic innovation underlie evolution of tropane alkaloids biosynthesis.</title>
        <authorList>
            <person name="Wang Y.-J."/>
            <person name="Tian T."/>
            <person name="Huang J.-P."/>
            <person name="Huang S.-X."/>
        </authorList>
    </citation>
    <scope>NUCLEOTIDE SEQUENCE [LARGE SCALE GENOMIC DNA]</scope>
    <source>
        <strain evidence="5">KIB-2018</strain>
        <tissue evidence="5">Leaf</tissue>
    </source>
</reference>
<dbReference type="OrthoDB" id="1523883at2759"/>
<evidence type="ECO:0000256" key="4">
    <source>
        <dbReference type="ARBA" id="ARBA00022842"/>
    </source>
</evidence>
<dbReference type="GO" id="GO:0046872">
    <property type="term" value="F:metal ion binding"/>
    <property type="evidence" value="ECO:0007669"/>
    <property type="project" value="UniProtKB-KW"/>
</dbReference>
<evidence type="ECO:0000256" key="3">
    <source>
        <dbReference type="ARBA" id="ARBA00022723"/>
    </source>
</evidence>
<keyword evidence="7" id="KW-1185">Reference proteome</keyword>
<evidence type="ECO:0000313" key="6">
    <source>
        <dbReference type="EMBL" id="WAA27642.1"/>
    </source>
</evidence>
<accession>A0A9E8M4E3</accession>
<evidence type="ECO:0000313" key="5">
    <source>
        <dbReference type="EMBL" id="KAJ8764424.1"/>
    </source>
</evidence>
<dbReference type="InterPro" id="IPR029063">
    <property type="entry name" value="SAM-dependent_MTases_sf"/>
</dbReference>
<reference evidence="6" key="3">
    <citation type="submission" date="2022-05" db="EMBL/GenBank/DDBJ databases">
        <authorList>
            <person name="Wang Y.-j."/>
        </authorList>
    </citation>
    <scope>NUCLEOTIDE SEQUENCE</scope>
</reference>